<feature type="transmembrane region" description="Helical" evidence="1">
    <location>
        <begin position="223"/>
        <end position="239"/>
    </location>
</feature>
<evidence type="ECO:0008006" key="4">
    <source>
        <dbReference type="Google" id="ProtNLM"/>
    </source>
</evidence>
<accession>A0A7X2IWF2</accession>
<feature type="transmembrane region" description="Helical" evidence="1">
    <location>
        <begin position="194"/>
        <end position="211"/>
    </location>
</feature>
<dbReference type="Proteomes" id="UP000448867">
    <property type="component" value="Unassembled WGS sequence"/>
</dbReference>
<keyword evidence="1" id="KW-1133">Transmembrane helix</keyword>
<feature type="transmembrane region" description="Helical" evidence="1">
    <location>
        <begin position="111"/>
        <end position="130"/>
    </location>
</feature>
<keyword evidence="1" id="KW-0472">Membrane</keyword>
<name>A0A7X2IWF2_9BACI</name>
<feature type="transmembrane region" description="Helical" evidence="1">
    <location>
        <begin position="33"/>
        <end position="51"/>
    </location>
</feature>
<dbReference type="AlphaFoldDB" id="A0A7X2IWF2"/>
<organism evidence="2 3">
    <name type="scientific">Metabacillus lacus</name>
    <dbReference type="NCBI Taxonomy" id="1983721"/>
    <lineage>
        <taxon>Bacteria</taxon>
        <taxon>Bacillati</taxon>
        <taxon>Bacillota</taxon>
        <taxon>Bacilli</taxon>
        <taxon>Bacillales</taxon>
        <taxon>Bacillaceae</taxon>
        <taxon>Metabacillus</taxon>
    </lineage>
</organism>
<feature type="transmembrane region" description="Helical" evidence="1">
    <location>
        <begin position="71"/>
        <end position="90"/>
    </location>
</feature>
<feature type="transmembrane region" description="Helical" evidence="1">
    <location>
        <begin position="172"/>
        <end position="188"/>
    </location>
</feature>
<dbReference type="RefSeq" id="WP_154305829.1">
    <property type="nucleotide sequence ID" value="NZ_WKKI01000001.1"/>
</dbReference>
<comment type="caution">
    <text evidence="2">The sequence shown here is derived from an EMBL/GenBank/DDBJ whole genome shotgun (WGS) entry which is preliminary data.</text>
</comment>
<proteinExistence type="predicted"/>
<evidence type="ECO:0000313" key="3">
    <source>
        <dbReference type="Proteomes" id="UP000448867"/>
    </source>
</evidence>
<gene>
    <name evidence="2" type="ORF">GJU40_00800</name>
</gene>
<evidence type="ECO:0000256" key="1">
    <source>
        <dbReference type="SAM" id="Phobius"/>
    </source>
</evidence>
<keyword evidence="3" id="KW-1185">Reference proteome</keyword>
<keyword evidence="1" id="KW-0812">Transmembrane</keyword>
<protein>
    <recommendedName>
        <fullName evidence="4">ZIP Zinc transporter</fullName>
    </recommendedName>
</protein>
<dbReference type="EMBL" id="WKKI01000001">
    <property type="protein sequence ID" value="MRX70707.1"/>
    <property type="molecule type" value="Genomic_DNA"/>
</dbReference>
<dbReference type="OrthoDB" id="21325at2"/>
<reference evidence="2 3" key="1">
    <citation type="submission" date="2019-11" db="EMBL/GenBank/DDBJ databases">
        <title>Bacillus lacus genome.</title>
        <authorList>
            <person name="Allen C.J."/>
            <person name="Newman J.D."/>
        </authorList>
    </citation>
    <scope>NUCLEOTIDE SEQUENCE [LARGE SCALE GENOMIC DNA]</scope>
    <source>
        <strain evidence="2 3">KCTC 33946</strain>
    </source>
</reference>
<sequence length="240" mass="27547">MEWYTLVYALGFIFVHLYSKYLTFLHTIPRSKLLSIAGGISVAYVFIHLLPELNMHQQQIDDRLNDGWMNFLNHHIYIVAMAGLASFYGLERMVKVSKKISKNSDEYARVFWIHIISFTIYNALIGYLLVRGENEGFFEMALYFIALSVHFLSNDNSLRESHEHVYDHKGRWILAGAILFGWLIGVTVEVNELILSFLFAFLAGGIVLNVLKEELPEEKESHFGAFFLGSAAYSIILILL</sequence>
<evidence type="ECO:0000313" key="2">
    <source>
        <dbReference type="EMBL" id="MRX70707.1"/>
    </source>
</evidence>
<feature type="transmembrane region" description="Helical" evidence="1">
    <location>
        <begin position="6"/>
        <end position="26"/>
    </location>
</feature>